<evidence type="ECO:0000256" key="1">
    <source>
        <dbReference type="ARBA" id="ARBA00004651"/>
    </source>
</evidence>
<dbReference type="OrthoDB" id="21094at2"/>
<dbReference type="PANTHER" id="PTHR33508:SF1">
    <property type="entry name" value="UPF0056 MEMBRANE PROTEIN YHCE"/>
    <property type="match status" value="1"/>
</dbReference>
<reference evidence="9" key="1">
    <citation type="submission" date="2016-10" db="EMBL/GenBank/DDBJ databases">
        <authorList>
            <person name="Varghese N."/>
            <person name="Submissions S."/>
        </authorList>
    </citation>
    <scope>NUCLEOTIDE SEQUENCE [LARGE SCALE GENOMIC DNA]</scope>
    <source>
        <strain evidence="9">DSM 26922</strain>
    </source>
</reference>
<dbReference type="GO" id="GO:0005886">
    <property type="term" value="C:plasma membrane"/>
    <property type="evidence" value="ECO:0007669"/>
    <property type="project" value="UniProtKB-SubCell"/>
</dbReference>
<proteinExistence type="inferred from homology"/>
<comment type="similarity">
    <text evidence="2 7">Belongs to the UPF0056 (MarC) family.</text>
</comment>
<feature type="transmembrane region" description="Helical" evidence="7">
    <location>
        <begin position="66"/>
        <end position="91"/>
    </location>
</feature>
<evidence type="ECO:0000256" key="6">
    <source>
        <dbReference type="ARBA" id="ARBA00023136"/>
    </source>
</evidence>
<feature type="transmembrane region" description="Helical" evidence="7">
    <location>
        <begin position="112"/>
        <end position="134"/>
    </location>
</feature>
<feature type="transmembrane region" description="Helical" evidence="7">
    <location>
        <begin position="140"/>
        <end position="166"/>
    </location>
</feature>
<evidence type="ECO:0000256" key="4">
    <source>
        <dbReference type="ARBA" id="ARBA00022692"/>
    </source>
</evidence>
<dbReference type="EMBL" id="FNOI01000003">
    <property type="protein sequence ID" value="SDW93974.1"/>
    <property type="molecule type" value="Genomic_DNA"/>
</dbReference>
<keyword evidence="6 7" id="KW-0472">Membrane</keyword>
<comment type="subcellular location">
    <subcellularLocation>
        <location evidence="1 7">Cell membrane</location>
        <topology evidence="1 7">Multi-pass membrane protein</topology>
    </subcellularLocation>
</comment>
<protein>
    <recommendedName>
        <fullName evidence="7">UPF0056 membrane protein</fullName>
    </recommendedName>
</protein>
<evidence type="ECO:0000256" key="7">
    <source>
        <dbReference type="RuleBase" id="RU362048"/>
    </source>
</evidence>
<feature type="transmembrane region" description="Helical" evidence="7">
    <location>
        <begin position="6"/>
        <end position="29"/>
    </location>
</feature>
<evidence type="ECO:0000313" key="8">
    <source>
        <dbReference type="EMBL" id="SDW93974.1"/>
    </source>
</evidence>
<feature type="transmembrane region" description="Helical" evidence="7">
    <location>
        <begin position="41"/>
        <end position="60"/>
    </location>
</feature>
<dbReference type="NCBIfam" id="TIGR00427">
    <property type="entry name" value="NAAT family transporter"/>
    <property type="match status" value="1"/>
</dbReference>
<dbReference type="RefSeq" id="WP_089946824.1">
    <property type="nucleotide sequence ID" value="NZ_FNOI01000003.1"/>
</dbReference>
<keyword evidence="4 7" id="KW-0812">Transmembrane</keyword>
<name>A0A1H2XNB8_9RHOB</name>
<gene>
    <name evidence="8" type="ORF">SAMN04488001_2043</name>
</gene>
<evidence type="ECO:0000256" key="2">
    <source>
        <dbReference type="ARBA" id="ARBA00009784"/>
    </source>
</evidence>
<sequence length="208" mass="21969">MELSFAITAFVTLFVIIDPIGLAPLFVALTSGLNFNQRLRIAVRSCLTAFGILTLFGLAGEALLEFIGISMAAFRISGGVLLFVTALDMLFERRTQRREDQADGPLDDDPSVFPLATPLIAGPGALATMILLTGTPGSDWAFVAAVHGVMFGVLALVFGMFLMAGLMERVIGATGIKVITRLMGMLLAALSVQFVLDGLREFGVVAGG</sequence>
<evidence type="ECO:0000256" key="5">
    <source>
        <dbReference type="ARBA" id="ARBA00022989"/>
    </source>
</evidence>
<evidence type="ECO:0000313" key="9">
    <source>
        <dbReference type="Proteomes" id="UP000199441"/>
    </source>
</evidence>
<dbReference type="AlphaFoldDB" id="A0A1H2XNB8"/>
<dbReference type="STRING" id="670155.SAMN04488001_2043"/>
<dbReference type="InterPro" id="IPR002771">
    <property type="entry name" value="Multi_antbiot-R_MarC"/>
</dbReference>
<keyword evidence="9" id="KW-1185">Reference proteome</keyword>
<accession>A0A1H2XNB8</accession>
<dbReference type="Pfam" id="PF01914">
    <property type="entry name" value="MarC"/>
    <property type="match status" value="1"/>
</dbReference>
<keyword evidence="3" id="KW-1003">Cell membrane</keyword>
<evidence type="ECO:0000256" key="3">
    <source>
        <dbReference type="ARBA" id="ARBA00022475"/>
    </source>
</evidence>
<organism evidence="8 9">
    <name type="scientific">Litoreibacter albidus</name>
    <dbReference type="NCBI Taxonomy" id="670155"/>
    <lineage>
        <taxon>Bacteria</taxon>
        <taxon>Pseudomonadati</taxon>
        <taxon>Pseudomonadota</taxon>
        <taxon>Alphaproteobacteria</taxon>
        <taxon>Rhodobacterales</taxon>
        <taxon>Roseobacteraceae</taxon>
        <taxon>Litoreibacter</taxon>
    </lineage>
</organism>
<dbReference type="PANTHER" id="PTHR33508">
    <property type="entry name" value="UPF0056 MEMBRANE PROTEIN YHCE"/>
    <property type="match status" value="1"/>
</dbReference>
<feature type="transmembrane region" description="Helical" evidence="7">
    <location>
        <begin position="178"/>
        <end position="196"/>
    </location>
</feature>
<keyword evidence="5 7" id="KW-1133">Transmembrane helix</keyword>
<dbReference type="Proteomes" id="UP000199441">
    <property type="component" value="Unassembled WGS sequence"/>
</dbReference>